<dbReference type="GO" id="GO:0042254">
    <property type="term" value="P:ribosome biogenesis"/>
    <property type="evidence" value="ECO:0007669"/>
    <property type="project" value="TreeGrafter"/>
</dbReference>
<dbReference type="Pfam" id="PF10441">
    <property type="entry name" value="Urb2"/>
    <property type="match status" value="1"/>
</dbReference>
<protein>
    <recommendedName>
        <fullName evidence="1">Nucleolar 27S pre-rRNA processing Urb2/Npa2 C-terminal domain-containing protein</fullName>
    </recommendedName>
</protein>
<evidence type="ECO:0000313" key="2">
    <source>
        <dbReference type="EMBL" id="JAS36275.1"/>
    </source>
</evidence>
<sequence length="1359" mass="156654">MSILSEKILSKLNDTNIEFSTRCNIAYGAFISPMLEYGLVNKEEIIFDWLASNSNKTDDEFFTVLRMLLRCLGNEYLTSLKKIVSPNSCLKFLKKTKKYPDNEEIQKNARDCTRLLISTVCFQMHYKNNIGSLVKAICLHYNTVSIIGHSDDDKCGNCIELILKFYNETFFKEDLAINFLDVIMPVIFSMPQSICNCYTSSEMHKLITQMFFKDSRFITELSSLKKSLNDPTFLQEACSKTQTLVNTFKESVKCQSEEAMARFYSIFLSLVKKHTKLCSFKFFICMSSTLGFKYEQGGLLFEDNNNPQKSLKVLLAMINELQISKITLDLDEASKELFNWMTSLLKLVMSPAFGITMYVLAIIQSVLNLIPTIITNVIPNFIEYIMIPYKESNIQDLYVLTLNSVMDIYQKLTRLSKLFDVMIETILTQIRINPILLSPCSVMLPIGFILNLEQLITNMSDSQVSKTLMCLSSHLSKEVAEYLDTSTESIEIGRLTVFEFIATLLECILRNVKLDNSVEGLRHYHVFANIALSLKTIGKYILKTTFNIQLTQVFLKLCRAWGDCILVIKHYDNSEHFDNALMYCKSLSFQSNLEEAKLDNWCDITYTFKFLSSEEWTYIGHRVYQFMPGINSNDFCNMILLNLELLKLADTLSENKIKETLLKILSIASQKWLWNNLSDYSKYIDENTAVDVVTTLTESQHTSSLSKFEIINALKNMDEKEGRVLSVLFGLSWLHEIAQILNNFGMKRSQKMLSIIKNKESVASSEMVYGSYFDVLNDENDSFTDDGVYKMDVKFYCDTMEAQMIKNLNKSKNSQNVDENCSTQIQRLLELLYHLKVTDVSPTSCKLLLFGYLAILDDLTQQQIIPLQLLLSTIYEILSKNIYLIESLWLQKNFFLWFYKVFDSQPFKRNIFSLVCDFLVKKPISSEFTKSLVSNLDVAPLIIASYLKSQQTLKRKRDNFGDEIQILRNNFRHFMRAVHKAIKSSLNTNGVQRELLHVFSLYLKHSIHTKSTKRIEWCSNYLDGFNHIVMNNLLQTSSTNLTTELLYIETLFSNWTLLRDKTEKGIHVKLWSCLNSKSDLCINCMQLLLEALNVQEYEEVLESMKTETIKNNVLDTNLESLDKAWKIVMCTKVNAEKIRKKLIYKDFLENEFSSLAMKWVTTPPTIKCVKAVFNIISAIVKTQNIRLDPVNLDVIFILMSLLPPTDFEALTTGLNLLGNILTKRSAVALMHLPSFLQRYRFFLTCLAKSNFENIDEERKNSLSKCTNVIEKLAMAMSTHRAELSIHAPNLIADIIQLLVAQKVHPIVKRSLLNTVNAYIPLCSQKNIEFLLQGLSQASREIFKNIYQNYNKFHRYHGKV</sequence>
<dbReference type="InterPro" id="IPR018849">
    <property type="entry name" value="Urb2/Npa2_C"/>
</dbReference>
<reference evidence="2" key="1">
    <citation type="submission" date="2015-12" db="EMBL/GenBank/DDBJ databases">
        <title>De novo transcriptome assembly of four potential Pierce s Disease insect vectors from Arizona vineyards.</title>
        <authorList>
            <person name="Tassone E.E."/>
        </authorList>
    </citation>
    <scope>NUCLEOTIDE SEQUENCE</scope>
</reference>
<dbReference type="PANTHER" id="PTHR15682">
    <property type="entry name" value="UNHEALTHY RIBOSOME BIOGENESIS PROTEIN 2 HOMOLOG"/>
    <property type="match status" value="1"/>
</dbReference>
<evidence type="ECO:0000259" key="1">
    <source>
        <dbReference type="Pfam" id="PF10441"/>
    </source>
</evidence>
<feature type="domain" description="Nucleolar 27S pre-rRNA processing Urb2/Npa2 C-terminal" evidence="1">
    <location>
        <begin position="1172"/>
        <end position="1358"/>
    </location>
</feature>
<dbReference type="PANTHER" id="PTHR15682:SF2">
    <property type="entry name" value="UNHEALTHY RIBOSOME BIOGENESIS PROTEIN 2 HOMOLOG"/>
    <property type="match status" value="1"/>
</dbReference>
<gene>
    <name evidence="2" type="ORF">g.34100</name>
</gene>
<dbReference type="EMBL" id="GEDC01001023">
    <property type="protein sequence ID" value="JAS36275.1"/>
    <property type="molecule type" value="Transcribed_RNA"/>
</dbReference>
<organism evidence="2">
    <name type="scientific">Clastoptera arizonana</name>
    <name type="common">Arizona spittle bug</name>
    <dbReference type="NCBI Taxonomy" id="38151"/>
    <lineage>
        <taxon>Eukaryota</taxon>
        <taxon>Metazoa</taxon>
        <taxon>Ecdysozoa</taxon>
        <taxon>Arthropoda</taxon>
        <taxon>Hexapoda</taxon>
        <taxon>Insecta</taxon>
        <taxon>Pterygota</taxon>
        <taxon>Neoptera</taxon>
        <taxon>Paraneoptera</taxon>
        <taxon>Hemiptera</taxon>
        <taxon>Auchenorrhyncha</taxon>
        <taxon>Cercopoidea</taxon>
        <taxon>Clastopteridae</taxon>
        <taxon>Clastoptera</taxon>
    </lineage>
</organism>
<name>A0A1B6EEC9_9HEMI</name>
<proteinExistence type="predicted"/>
<accession>A0A1B6EEC9</accession>
<dbReference type="GO" id="GO:0005730">
    <property type="term" value="C:nucleolus"/>
    <property type="evidence" value="ECO:0007669"/>
    <property type="project" value="TreeGrafter"/>
</dbReference>
<dbReference type="InterPro" id="IPR052609">
    <property type="entry name" value="Ribosome_Biogenesis_Reg"/>
</dbReference>